<dbReference type="Proteomes" id="UP000247702">
    <property type="component" value="Unassembled WGS sequence"/>
</dbReference>
<dbReference type="Proteomes" id="UP000615446">
    <property type="component" value="Unassembled WGS sequence"/>
</dbReference>
<dbReference type="OrthoDB" id="2436364at2759"/>
<protein>
    <submittedName>
        <fullName evidence="1">Uncharacterized protein</fullName>
    </submittedName>
</protein>
<dbReference type="EMBL" id="BLAL01000160">
    <property type="protein sequence ID" value="GES86003.1"/>
    <property type="molecule type" value="Genomic_DNA"/>
</dbReference>
<evidence type="ECO:0000313" key="2">
    <source>
        <dbReference type="EMBL" id="GES86003.1"/>
    </source>
</evidence>
<dbReference type="AlphaFoldDB" id="A0A2Z6QPB4"/>
<comment type="caution">
    <text evidence="1">The sequence shown here is derived from an EMBL/GenBank/DDBJ whole genome shotgun (WGS) entry which is preliminary data.</text>
</comment>
<keyword evidence="3" id="KW-1185">Reference proteome</keyword>
<dbReference type="EMBL" id="BEXD01001096">
    <property type="protein sequence ID" value="GBB92213.1"/>
    <property type="molecule type" value="Genomic_DNA"/>
</dbReference>
<evidence type="ECO:0000313" key="3">
    <source>
        <dbReference type="Proteomes" id="UP000247702"/>
    </source>
</evidence>
<proteinExistence type="predicted"/>
<gene>
    <name evidence="2" type="ORF">RCL2_001308100</name>
    <name evidence="1" type="ORF">RclHR1_19850001</name>
</gene>
<evidence type="ECO:0000313" key="1">
    <source>
        <dbReference type="EMBL" id="GBB92213.1"/>
    </source>
</evidence>
<organism evidence="1 3">
    <name type="scientific">Rhizophagus clarus</name>
    <dbReference type="NCBI Taxonomy" id="94130"/>
    <lineage>
        <taxon>Eukaryota</taxon>
        <taxon>Fungi</taxon>
        <taxon>Fungi incertae sedis</taxon>
        <taxon>Mucoromycota</taxon>
        <taxon>Glomeromycotina</taxon>
        <taxon>Glomeromycetes</taxon>
        <taxon>Glomerales</taxon>
        <taxon>Glomeraceae</taxon>
        <taxon>Rhizophagus</taxon>
    </lineage>
</organism>
<accession>A0A2Z6QPB4</accession>
<reference evidence="1 3" key="1">
    <citation type="submission" date="2017-11" db="EMBL/GenBank/DDBJ databases">
        <title>The genome of Rhizophagus clarus HR1 reveals common genetic basis of auxotrophy among arbuscular mycorrhizal fungi.</title>
        <authorList>
            <person name="Kobayashi Y."/>
        </authorList>
    </citation>
    <scope>NUCLEOTIDE SEQUENCE [LARGE SCALE GENOMIC DNA]</scope>
    <source>
        <strain evidence="1 3">HR1</strain>
    </source>
</reference>
<name>A0A2Z6QPB4_9GLOM</name>
<sequence length="104" mass="12061">MEEQKKEFYSKLQVARSIKFIADEKSDEIIGLVKLKLMSNEKFSCNIATILARKGEVVAVNLTIHSNYCIIYISKNGNWLQADHQYIDKIKELLTRISKYESMT</sequence>
<reference evidence="2" key="2">
    <citation type="submission" date="2019-10" db="EMBL/GenBank/DDBJ databases">
        <title>Conservation and host-specific expression of non-tandemly repeated heterogenous ribosome RNA gene in arbuscular mycorrhizal fungi.</title>
        <authorList>
            <person name="Maeda T."/>
            <person name="Kobayashi Y."/>
            <person name="Nakagawa T."/>
            <person name="Ezawa T."/>
            <person name="Yamaguchi K."/>
            <person name="Bino T."/>
            <person name="Nishimoto Y."/>
            <person name="Shigenobu S."/>
            <person name="Kawaguchi M."/>
        </authorList>
    </citation>
    <scope>NUCLEOTIDE SEQUENCE</scope>
    <source>
        <strain evidence="2">HR1</strain>
    </source>
</reference>